<feature type="domain" description="FecR protein" evidence="2">
    <location>
        <begin position="123"/>
        <end position="224"/>
    </location>
</feature>
<dbReference type="Pfam" id="PF16344">
    <property type="entry name" value="FecR_C"/>
    <property type="match status" value="1"/>
</dbReference>
<sequence>MPNSNYNNFNSEDFLADADFLRYVKKANQQDVQFWESWLKDEPENKAAFLQARLQLQIILSSKDRVISATQADALLDRINQSIDGLVHKRRLRIRRMIWSSGIAASLLLILFGVWFFNSTVHINTTFGESKLVLLPDGSEVRMNANSSLSYPRAFKWTKNRMVLLTGEAFFKVKHFNQNPSAVKNGELFIAQSNKLKVEVLGTVFNLKSRPNVNEVTLIKGKVRVKAIGSGEARILKPGEMARLGTDSRFMVNVTTTVPQTSWIGNKILMTQTRVGDIIAEFENLYGYKVILPDTTMADKRIDGTISTLNGESMLFVLKNILNVNERREGKTIYLERR</sequence>
<evidence type="ECO:0000313" key="5">
    <source>
        <dbReference type="Proteomes" id="UP000199455"/>
    </source>
</evidence>
<gene>
    <name evidence="4" type="ORF">SAMN04488024_10647</name>
</gene>
<dbReference type="Proteomes" id="UP000199455">
    <property type="component" value="Unassembled WGS sequence"/>
</dbReference>
<dbReference type="Gene3D" id="2.60.120.1440">
    <property type="match status" value="1"/>
</dbReference>
<dbReference type="Pfam" id="PF04773">
    <property type="entry name" value="FecR"/>
    <property type="match status" value="1"/>
</dbReference>
<evidence type="ECO:0000313" key="4">
    <source>
        <dbReference type="EMBL" id="SDD50045.1"/>
    </source>
</evidence>
<evidence type="ECO:0000259" key="3">
    <source>
        <dbReference type="Pfam" id="PF16344"/>
    </source>
</evidence>
<proteinExistence type="predicted"/>
<dbReference type="InterPro" id="IPR012373">
    <property type="entry name" value="Ferrdict_sens_TM"/>
</dbReference>
<dbReference type="PIRSF" id="PIRSF018266">
    <property type="entry name" value="FecR"/>
    <property type="match status" value="1"/>
</dbReference>
<feature type="transmembrane region" description="Helical" evidence="1">
    <location>
        <begin position="98"/>
        <end position="117"/>
    </location>
</feature>
<dbReference type="GO" id="GO:0016989">
    <property type="term" value="F:sigma factor antagonist activity"/>
    <property type="evidence" value="ECO:0007669"/>
    <property type="project" value="TreeGrafter"/>
</dbReference>
<name>A0A1G6VB18_9SPHI</name>
<dbReference type="InterPro" id="IPR006860">
    <property type="entry name" value="FecR"/>
</dbReference>
<organism evidence="4 5">
    <name type="scientific">Pedobacter soli</name>
    <dbReference type="NCBI Taxonomy" id="390242"/>
    <lineage>
        <taxon>Bacteria</taxon>
        <taxon>Pseudomonadati</taxon>
        <taxon>Bacteroidota</taxon>
        <taxon>Sphingobacteriia</taxon>
        <taxon>Sphingobacteriales</taxon>
        <taxon>Sphingobacteriaceae</taxon>
        <taxon>Pedobacter</taxon>
    </lineage>
</organism>
<reference evidence="5" key="1">
    <citation type="submission" date="2016-10" db="EMBL/GenBank/DDBJ databases">
        <authorList>
            <person name="Varghese N."/>
            <person name="Submissions S."/>
        </authorList>
    </citation>
    <scope>NUCLEOTIDE SEQUENCE [LARGE SCALE GENOMIC DNA]</scope>
    <source>
        <strain evidence="5">DSM 18609</strain>
    </source>
</reference>
<dbReference type="PANTHER" id="PTHR30273">
    <property type="entry name" value="PERIPLASMIC SIGNAL SENSOR AND SIGMA FACTOR ACTIVATOR FECR-RELATED"/>
    <property type="match status" value="1"/>
</dbReference>
<dbReference type="EMBL" id="FMZH01000006">
    <property type="protein sequence ID" value="SDD50045.1"/>
    <property type="molecule type" value="Genomic_DNA"/>
</dbReference>
<keyword evidence="1" id="KW-0812">Transmembrane</keyword>
<dbReference type="AlphaFoldDB" id="A0A1G6VB18"/>
<dbReference type="PANTHER" id="PTHR30273:SF2">
    <property type="entry name" value="PROTEIN FECR"/>
    <property type="match status" value="1"/>
</dbReference>
<dbReference type="InterPro" id="IPR032508">
    <property type="entry name" value="FecR_C"/>
</dbReference>
<dbReference type="Gene3D" id="3.55.50.30">
    <property type="match status" value="1"/>
</dbReference>
<keyword evidence="5" id="KW-1185">Reference proteome</keyword>
<keyword evidence="1" id="KW-0472">Membrane</keyword>
<feature type="domain" description="Protein FecR C-terminal" evidence="3">
    <location>
        <begin position="269"/>
        <end position="335"/>
    </location>
</feature>
<evidence type="ECO:0000256" key="1">
    <source>
        <dbReference type="SAM" id="Phobius"/>
    </source>
</evidence>
<protein>
    <submittedName>
        <fullName evidence="4">FecR family protein</fullName>
    </submittedName>
</protein>
<evidence type="ECO:0000259" key="2">
    <source>
        <dbReference type="Pfam" id="PF04773"/>
    </source>
</evidence>
<dbReference type="STRING" id="390242.SAMN04488024_10647"/>
<keyword evidence="1" id="KW-1133">Transmembrane helix</keyword>
<accession>A0A1G6VB18</accession>
<dbReference type="RefSeq" id="WP_167356611.1">
    <property type="nucleotide sequence ID" value="NZ_FMZH01000006.1"/>
</dbReference>